<evidence type="ECO:0000313" key="7">
    <source>
        <dbReference type="Proteomes" id="UP001162164"/>
    </source>
</evidence>
<dbReference type="Gene3D" id="3.30.420.40">
    <property type="match status" value="1"/>
</dbReference>
<feature type="domain" description="ATPase BadF/BadG/BcrA/BcrD type" evidence="5">
    <location>
        <begin position="8"/>
        <end position="280"/>
    </location>
</feature>
<dbReference type="EMBL" id="JAPWTJ010000004">
    <property type="protein sequence ID" value="KAJ8985976.1"/>
    <property type="molecule type" value="Genomic_DNA"/>
</dbReference>
<organism evidence="6 7">
    <name type="scientific">Molorchus minor</name>
    <dbReference type="NCBI Taxonomy" id="1323400"/>
    <lineage>
        <taxon>Eukaryota</taxon>
        <taxon>Metazoa</taxon>
        <taxon>Ecdysozoa</taxon>
        <taxon>Arthropoda</taxon>
        <taxon>Hexapoda</taxon>
        <taxon>Insecta</taxon>
        <taxon>Pterygota</taxon>
        <taxon>Neoptera</taxon>
        <taxon>Endopterygota</taxon>
        <taxon>Coleoptera</taxon>
        <taxon>Polyphaga</taxon>
        <taxon>Cucujiformia</taxon>
        <taxon>Chrysomeloidea</taxon>
        <taxon>Cerambycidae</taxon>
        <taxon>Lamiinae</taxon>
        <taxon>Monochamini</taxon>
        <taxon>Molorchus</taxon>
    </lineage>
</organism>
<evidence type="ECO:0000256" key="2">
    <source>
        <dbReference type="ARBA" id="ARBA00012122"/>
    </source>
</evidence>
<gene>
    <name evidence="6" type="ORF">NQ317_013859</name>
</gene>
<reference evidence="6" key="1">
    <citation type="journal article" date="2023" name="Insect Mol. Biol.">
        <title>Genome sequencing provides insights into the evolution of gene families encoding plant cell wall-degrading enzymes in longhorned beetles.</title>
        <authorList>
            <person name="Shin N.R."/>
            <person name="Okamura Y."/>
            <person name="Kirsch R."/>
            <person name="Pauchet Y."/>
        </authorList>
    </citation>
    <scope>NUCLEOTIDE SEQUENCE</scope>
    <source>
        <strain evidence="6">MMC_N1</strain>
    </source>
</reference>
<dbReference type="PANTHER" id="PTHR12862">
    <property type="entry name" value="BADF TYPE ATPASE DOMAIN-CONTAINING PROTEIN"/>
    <property type="match status" value="1"/>
</dbReference>
<comment type="similarity">
    <text evidence="1">Belongs to the eukaryotic-type N-acetylglucosamine kinase family.</text>
</comment>
<proteinExistence type="inferred from homology"/>
<evidence type="ECO:0000256" key="4">
    <source>
        <dbReference type="ARBA" id="ARBA00031123"/>
    </source>
</evidence>
<name>A0ABQ9K7H9_9CUCU</name>
<dbReference type="Proteomes" id="UP001162164">
    <property type="component" value="Unassembled WGS sequence"/>
</dbReference>
<evidence type="ECO:0000313" key="6">
    <source>
        <dbReference type="EMBL" id="KAJ8985976.1"/>
    </source>
</evidence>
<comment type="caution">
    <text evidence="6">The sequence shown here is derived from an EMBL/GenBank/DDBJ whole genome shotgun (WGS) entry which is preliminary data.</text>
</comment>
<protein>
    <recommendedName>
        <fullName evidence="3">N-acetyl-D-glucosamine kinase</fullName>
        <ecNumber evidence="2">2.7.1.59</ecNumber>
    </recommendedName>
    <alternativeName>
        <fullName evidence="4">GlcNAc kinase</fullName>
    </alternativeName>
</protein>
<dbReference type="InterPro" id="IPR039758">
    <property type="entry name" value="NAGK-like"/>
</dbReference>
<keyword evidence="7" id="KW-1185">Reference proteome</keyword>
<dbReference type="SUPFAM" id="SSF53067">
    <property type="entry name" value="Actin-like ATPase domain"/>
    <property type="match status" value="2"/>
</dbReference>
<evidence type="ECO:0000256" key="3">
    <source>
        <dbReference type="ARBA" id="ARBA00014974"/>
    </source>
</evidence>
<dbReference type="EC" id="2.7.1.59" evidence="2"/>
<dbReference type="PANTHER" id="PTHR12862:SF0">
    <property type="entry name" value="N-ACETYL-D-GLUCOSAMINE KINASE"/>
    <property type="match status" value="1"/>
</dbReference>
<dbReference type="InterPro" id="IPR043129">
    <property type="entry name" value="ATPase_NBD"/>
</dbReference>
<sequence length="348" mass="37902">MSSSIIGGIEGGATHSHAVIMDTTGRIIGSASGPGTNHHLLGMKECRKRIADLIEKSKTAAGMPTNIPLHALGLSLSGCEQEETNQELAQGLVENYPNLAERYVVGSDTEGSLAATSNNGGITCIAGTGSNTLLINPDRSKTQCGGWGYLLADEGSAWRISYRAVKYCFDELDNFEQPPFPTDRVWRLVREHFKIKTQADILASFYKNFDKAHIASLCKKMAELARGNDELCQSVFTEAGTHLARSICAVLPKAAPELTDREGGIHILCVGSVWLSWDLLRPGFISWIENNSDIGELSLMKLNTEMGVGAALMAADRLELPLDRDYSKNYTVFYRYKRGYSSTNNGTG</sequence>
<dbReference type="InterPro" id="IPR002731">
    <property type="entry name" value="ATPase_BadF"/>
</dbReference>
<evidence type="ECO:0000256" key="1">
    <source>
        <dbReference type="ARBA" id="ARBA00006198"/>
    </source>
</evidence>
<accession>A0ABQ9K7H9</accession>
<dbReference type="CDD" id="cd24078">
    <property type="entry name" value="ASKHA_NBD_NAGK_meta"/>
    <property type="match status" value="1"/>
</dbReference>
<evidence type="ECO:0000259" key="5">
    <source>
        <dbReference type="Pfam" id="PF01869"/>
    </source>
</evidence>
<dbReference type="Pfam" id="PF01869">
    <property type="entry name" value="BcrAD_BadFG"/>
    <property type="match status" value="1"/>
</dbReference>